<dbReference type="OrthoDB" id="4772408at2"/>
<name>M3TK23_GORML</name>
<protein>
    <recommendedName>
        <fullName evidence="1">TY-Chap N-terminal domain-containing protein</fullName>
    </recommendedName>
</protein>
<accession>M3TK23</accession>
<evidence type="ECO:0000313" key="3">
    <source>
        <dbReference type="Proteomes" id="UP000035009"/>
    </source>
</evidence>
<sequence length="150" mass="17286">MTDPITENISGFDESAFDAELDGRWRDFRIRLADYLSDLTRGYPFSVYDAVANWSGMTAQLEAAYIGDDGLALMIEVDQLSADEREQAGRVRMLRDRGWRRADDTLILEFERRHVDEAAIAVEYALREVWGVPDPAYLLADENDIWREFT</sequence>
<dbReference type="EMBL" id="BAOP01000047">
    <property type="protein sequence ID" value="GAC81831.1"/>
    <property type="molecule type" value="Genomic_DNA"/>
</dbReference>
<evidence type="ECO:0000313" key="2">
    <source>
        <dbReference type="EMBL" id="GAC81831.1"/>
    </source>
</evidence>
<organism evidence="2 3">
    <name type="scientific">Gordonia malaquae NBRC 108250</name>
    <dbReference type="NCBI Taxonomy" id="1223542"/>
    <lineage>
        <taxon>Bacteria</taxon>
        <taxon>Bacillati</taxon>
        <taxon>Actinomycetota</taxon>
        <taxon>Actinomycetes</taxon>
        <taxon>Mycobacteriales</taxon>
        <taxon>Gordoniaceae</taxon>
        <taxon>Gordonia</taxon>
    </lineage>
</organism>
<dbReference type="Pfam" id="PF22552">
    <property type="entry name" value="TY-Chap3"/>
    <property type="match status" value="1"/>
</dbReference>
<feature type="domain" description="TY-Chap N-terminal" evidence="1">
    <location>
        <begin position="24"/>
        <end position="138"/>
    </location>
</feature>
<dbReference type="AlphaFoldDB" id="M3TK23"/>
<proteinExistence type="predicted"/>
<dbReference type="Proteomes" id="UP000035009">
    <property type="component" value="Unassembled WGS sequence"/>
</dbReference>
<evidence type="ECO:0000259" key="1">
    <source>
        <dbReference type="Pfam" id="PF22552"/>
    </source>
</evidence>
<gene>
    <name evidence="2" type="ORF">GM1_047_00020</name>
</gene>
<reference evidence="2 3" key="1">
    <citation type="submission" date="2013-02" db="EMBL/GenBank/DDBJ databases">
        <title>Whole genome shotgun sequence of Gordonia malaquae NBRC 108250.</title>
        <authorList>
            <person name="Yoshida I."/>
            <person name="Hosoyama A."/>
            <person name="Tsuchikane K."/>
            <person name="Ando Y."/>
            <person name="Baba S."/>
            <person name="Ohji S."/>
            <person name="Hamada M."/>
            <person name="Tamura T."/>
            <person name="Yamazoe A."/>
            <person name="Yamazaki S."/>
            <person name="Fujita N."/>
        </authorList>
    </citation>
    <scope>NUCLEOTIDE SEQUENCE [LARGE SCALE GENOMIC DNA]</scope>
    <source>
        <strain evidence="2 3">NBRC 108250</strain>
    </source>
</reference>
<comment type="caution">
    <text evidence="2">The sequence shown here is derived from an EMBL/GenBank/DDBJ whole genome shotgun (WGS) entry which is preliminary data.</text>
</comment>
<keyword evidence="3" id="KW-1185">Reference proteome</keyword>
<dbReference type="RefSeq" id="WP_008381903.1">
    <property type="nucleotide sequence ID" value="NZ_BAOP01000047.1"/>
</dbReference>
<dbReference type="InterPro" id="IPR054344">
    <property type="entry name" value="TY-Chap_N"/>
</dbReference>